<dbReference type="Proteomes" id="UP000694844">
    <property type="component" value="Chromosome 7"/>
</dbReference>
<proteinExistence type="predicted"/>
<evidence type="ECO:0000256" key="2">
    <source>
        <dbReference type="ARBA" id="ARBA00022679"/>
    </source>
</evidence>
<dbReference type="Pfam" id="PF00856">
    <property type="entry name" value="SET"/>
    <property type="match status" value="1"/>
</dbReference>
<dbReference type="Gene3D" id="3.90.1410.10">
    <property type="entry name" value="set domain protein methyltransferase, domain 1"/>
    <property type="match status" value="1"/>
</dbReference>
<evidence type="ECO:0000313" key="6">
    <source>
        <dbReference type="RefSeq" id="XP_022293182.1"/>
    </source>
</evidence>
<dbReference type="InterPro" id="IPR015353">
    <property type="entry name" value="Rubisco_LSMT_subst-bd"/>
</dbReference>
<dbReference type="Pfam" id="PF09273">
    <property type="entry name" value="Rubis-subs-bind"/>
    <property type="match status" value="1"/>
</dbReference>
<dbReference type="CDD" id="cd19177">
    <property type="entry name" value="SET_SETD4"/>
    <property type="match status" value="1"/>
</dbReference>
<keyword evidence="3" id="KW-0949">S-adenosyl-L-methionine</keyword>
<evidence type="ECO:0000256" key="3">
    <source>
        <dbReference type="ARBA" id="ARBA00022691"/>
    </source>
</evidence>
<keyword evidence="5" id="KW-1185">Reference proteome</keyword>
<protein>
    <submittedName>
        <fullName evidence="6">SET domain-containing protein 4-like</fullName>
    </submittedName>
</protein>
<keyword evidence="1" id="KW-0489">Methyltransferase</keyword>
<name>A0A8B8ANR5_CRAVI</name>
<dbReference type="PANTHER" id="PTHR13271:SF151">
    <property type="entry name" value="SET DOMAIN-CONTAINING PROTEIN 4"/>
    <property type="match status" value="1"/>
</dbReference>
<dbReference type="InterPro" id="IPR001214">
    <property type="entry name" value="SET_dom"/>
</dbReference>
<dbReference type="PANTHER" id="PTHR13271">
    <property type="entry name" value="UNCHARACTERIZED PUTATIVE METHYLTRANSFERASE"/>
    <property type="match status" value="1"/>
</dbReference>
<reference evidence="6" key="1">
    <citation type="submission" date="2025-08" db="UniProtKB">
        <authorList>
            <consortium name="RefSeq"/>
        </authorList>
    </citation>
    <scope>IDENTIFICATION</scope>
    <source>
        <tissue evidence="6">Whole sample</tissue>
    </source>
</reference>
<dbReference type="InterPro" id="IPR044429">
    <property type="entry name" value="SETD4_SET"/>
</dbReference>
<organism evidence="5 6">
    <name type="scientific">Crassostrea virginica</name>
    <name type="common">Eastern oyster</name>
    <dbReference type="NCBI Taxonomy" id="6565"/>
    <lineage>
        <taxon>Eukaryota</taxon>
        <taxon>Metazoa</taxon>
        <taxon>Spiralia</taxon>
        <taxon>Lophotrochozoa</taxon>
        <taxon>Mollusca</taxon>
        <taxon>Bivalvia</taxon>
        <taxon>Autobranchia</taxon>
        <taxon>Pteriomorphia</taxon>
        <taxon>Ostreida</taxon>
        <taxon>Ostreoidea</taxon>
        <taxon>Ostreidae</taxon>
        <taxon>Crassostrea</taxon>
    </lineage>
</organism>
<dbReference type="InterPro" id="IPR036464">
    <property type="entry name" value="Rubisco_LSMT_subst-bd_sf"/>
</dbReference>
<dbReference type="InterPro" id="IPR050600">
    <property type="entry name" value="SETD3_SETD6_MTase"/>
</dbReference>
<accession>A0A8B8ANR5</accession>
<sequence>MHHYGRTKRIRRRKQANTGKIVISKEIIALSRWMKHESRKHGFRWKCHLCPSHFSETGRGMMTKQSLSCGDLLVSIPKQLLITVETVLMSAIGGKIKGKNLKLSSQQLLSLFLLQEKSKGVKSFWFPYISVLPKSHDTYGHFSAREMYLSPPKLRAQAQRRITDMKQAYREVLDSSLGEEILYEDFVWAWFCVNSRSVYYRSAGSEFVREDGNNLALAPYLDLLNHSGGAQVEAGLNERRGCYEIRTLNPYKKYNQVFISYGNHDNYHLLVEYGFTLPKNPNDVVQVDYDDVLEAAEAVFVNNMEKKQEVIAQHNLHRKLACSLEGLSWNLLLMTRVLAMDWTELQHWKSIMTGVPVSDRNEALSRQIAQTVLTKYIQQNRDLITKFPEQKSQSAVEKMLFSILQTEERMLQLTWSSVT</sequence>
<dbReference type="GO" id="GO:0032259">
    <property type="term" value="P:methylation"/>
    <property type="evidence" value="ECO:0007669"/>
    <property type="project" value="UniProtKB-KW"/>
</dbReference>
<dbReference type="PROSITE" id="PS50280">
    <property type="entry name" value="SET"/>
    <property type="match status" value="1"/>
</dbReference>
<dbReference type="KEGG" id="cvn:111103889"/>
<dbReference type="RefSeq" id="XP_022293182.1">
    <property type="nucleotide sequence ID" value="XM_022437474.1"/>
</dbReference>
<feature type="domain" description="SET" evidence="4">
    <location>
        <begin position="45"/>
        <end position="262"/>
    </location>
</feature>
<dbReference type="SUPFAM" id="SSF82199">
    <property type="entry name" value="SET domain"/>
    <property type="match status" value="1"/>
</dbReference>
<dbReference type="GO" id="GO:0016279">
    <property type="term" value="F:protein-lysine N-methyltransferase activity"/>
    <property type="evidence" value="ECO:0007669"/>
    <property type="project" value="InterPro"/>
</dbReference>
<keyword evidence="2" id="KW-0808">Transferase</keyword>
<evidence type="ECO:0000256" key="1">
    <source>
        <dbReference type="ARBA" id="ARBA00022603"/>
    </source>
</evidence>
<evidence type="ECO:0000259" key="4">
    <source>
        <dbReference type="PROSITE" id="PS50280"/>
    </source>
</evidence>
<dbReference type="AlphaFoldDB" id="A0A8B8ANR5"/>
<dbReference type="GeneID" id="111103889"/>
<dbReference type="InterPro" id="IPR046341">
    <property type="entry name" value="SET_dom_sf"/>
</dbReference>
<gene>
    <name evidence="6" type="primary">LOC111103889</name>
</gene>
<evidence type="ECO:0000313" key="5">
    <source>
        <dbReference type="Proteomes" id="UP000694844"/>
    </source>
</evidence>
<dbReference type="SUPFAM" id="SSF81822">
    <property type="entry name" value="RuBisCo LSMT C-terminal, substrate-binding domain"/>
    <property type="match status" value="1"/>
</dbReference>